<evidence type="ECO:0000259" key="1">
    <source>
        <dbReference type="Pfam" id="PF01471"/>
    </source>
</evidence>
<organism evidence="2">
    <name type="scientific">uncultured Microcoleus sp</name>
    <dbReference type="NCBI Taxonomy" id="259945"/>
    <lineage>
        <taxon>Bacteria</taxon>
        <taxon>Bacillati</taxon>
        <taxon>Cyanobacteriota</taxon>
        <taxon>Cyanophyceae</taxon>
        <taxon>Oscillatoriophycideae</taxon>
        <taxon>Oscillatoriales</taxon>
        <taxon>Microcoleaceae</taxon>
        <taxon>Microcoleus</taxon>
        <taxon>environmental samples</taxon>
    </lineage>
</organism>
<dbReference type="InterPro" id="IPR036365">
    <property type="entry name" value="PGBD-like_sf"/>
</dbReference>
<dbReference type="AlphaFoldDB" id="A0A6J4KEA6"/>
<protein>
    <submittedName>
        <fullName evidence="2">Peptidoglycan-binding domain 1 protein</fullName>
    </submittedName>
</protein>
<dbReference type="Gene3D" id="1.10.101.10">
    <property type="entry name" value="PGBD-like superfamily/PGBD"/>
    <property type="match status" value="1"/>
</dbReference>
<dbReference type="EMBL" id="CADCTZ010000023">
    <property type="protein sequence ID" value="CAA9301760.1"/>
    <property type="molecule type" value="Genomic_DNA"/>
</dbReference>
<dbReference type="Pfam" id="PF01471">
    <property type="entry name" value="PG_binding_1"/>
    <property type="match status" value="1"/>
</dbReference>
<feature type="domain" description="Peptidoglycan binding-like" evidence="1">
    <location>
        <begin position="13"/>
        <end position="69"/>
    </location>
</feature>
<dbReference type="SUPFAM" id="SSF47090">
    <property type="entry name" value="PGBD-like"/>
    <property type="match status" value="1"/>
</dbReference>
<name>A0A6J4KEA6_9CYAN</name>
<dbReference type="InterPro" id="IPR002477">
    <property type="entry name" value="Peptidoglycan-bd-like"/>
</dbReference>
<evidence type="ECO:0000313" key="2">
    <source>
        <dbReference type="EMBL" id="CAA9301760.1"/>
    </source>
</evidence>
<reference evidence="2" key="1">
    <citation type="submission" date="2020-02" db="EMBL/GenBank/DDBJ databases">
        <authorList>
            <person name="Meier V. D."/>
        </authorList>
    </citation>
    <scope>NUCLEOTIDE SEQUENCE</scope>
    <source>
        <strain evidence="2">AVDCRST_MAG84</strain>
    </source>
</reference>
<gene>
    <name evidence="2" type="ORF">AVDCRST_MAG84-147</name>
</gene>
<sequence>MNSISLLVQQGSQGTEVTKLQEGLKNLNFDPGIIDGIFGSKTKQAVINFQKSQQLVPDGIVGDKTWAKLNAANNPRFNFQVVNVQEFISSERITATNPKAVAAQLFRGLEDEEGRSYEEISITYSREGTSVILYTRIGLADDSARALRHRVELKRNQNKWAIIWVGRQFQCQPGRGPQEWSGIICS</sequence>
<proteinExistence type="predicted"/>
<dbReference type="InterPro" id="IPR036366">
    <property type="entry name" value="PGBDSf"/>
</dbReference>
<accession>A0A6J4KEA6</accession>